<keyword evidence="1" id="KW-0238">DNA-binding</keyword>
<gene>
    <name evidence="4" type="ORF">DV711_11895</name>
</gene>
<feature type="compositionally biased region" description="Basic and acidic residues" evidence="2">
    <location>
        <begin position="11"/>
        <end position="20"/>
    </location>
</feature>
<dbReference type="GO" id="GO:0003700">
    <property type="term" value="F:DNA-binding transcription factor activity"/>
    <property type="evidence" value="ECO:0007669"/>
    <property type="project" value="TreeGrafter"/>
</dbReference>
<dbReference type="InterPro" id="IPR011051">
    <property type="entry name" value="RmlC_Cupin_sf"/>
</dbReference>
<dbReference type="Pfam" id="PF01381">
    <property type="entry name" value="HTH_3"/>
    <property type="match status" value="1"/>
</dbReference>
<proteinExistence type="predicted"/>
<dbReference type="InterPro" id="IPR001387">
    <property type="entry name" value="Cro/C1-type_HTH"/>
</dbReference>
<dbReference type="Gene3D" id="2.60.120.10">
    <property type="entry name" value="Jelly Rolls"/>
    <property type="match status" value="1"/>
</dbReference>
<dbReference type="GO" id="GO:0005829">
    <property type="term" value="C:cytosol"/>
    <property type="evidence" value="ECO:0007669"/>
    <property type="project" value="TreeGrafter"/>
</dbReference>
<evidence type="ECO:0000259" key="3">
    <source>
        <dbReference type="PROSITE" id="PS50943"/>
    </source>
</evidence>
<dbReference type="SUPFAM" id="SSF47413">
    <property type="entry name" value="lambda repressor-like DNA-binding domains"/>
    <property type="match status" value="1"/>
</dbReference>
<dbReference type="InterPro" id="IPR014710">
    <property type="entry name" value="RmlC-like_jellyroll"/>
</dbReference>
<dbReference type="InterPro" id="IPR050807">
    <property type="entry name" value="TransReg_Diox_bact_type"/>
</dbReference>
<dbReference type="OrthoDB" id="9805356at2"/>
<organism evidence="4 5">
    <name type="scientific">Motiliproteus coralliicola</name>
    <dbReference type="NCBI Taxonomy" id="2283196"/>
    <lineage>
        <taxon>Bacteria</taxon>
        <taxon>Pseudomonadati</taxon>
        <taxon>Pseudomonadota</taxon>
        <taxon>Gammaproteobacteria</taxon>
        <taxon>Oceanospirillales</taxon>
        <taxon>Oceanospirillaceae</taxon>
        <taxon>Motiliproteus</taxon>
    </lineage>
</organism>
<dbReference type="InterPro" id="IPR010982">
    <property type="entry name" value="Lambda_DNA-bd_dom_sf"/>
</dbReference>
<reference evidence="4 5" key="1">
    <citation type="submission" date="2018-07" db="EMBL/GenBank/DDBJ databases">
        <title>Motiliproteus coralliicola sp. nov., a bacterium isolated from Coral.</title>
        <authorList>
            <person name="Wang G."/>
        </authorList>
    </citation>
    <scope>NUCLEOTIDE SEQUENCE [LARGE SCALE GENOMIC DNA]</scope>
    <source>
        <strain evidence="4 5">C34</strain>
    </source>
</reference>
<dbReference type="Gene3D" id="1.10.260.40">
    <property type="entry name" value="lambda repressor-like DNA-binding domains"/>
    <property type="match status" value="1"/>
</dbReference>
<comment type="caution">
    <text evidence="4">The sequence shown here is derived from an EMBL/GenBank/DDBJ whole genome shotgun (WGS) entry which is preliminary data.</text>
</comment>
<feature type="region of interest" description="Disordered" evidence="2">
    <location>
        <begin position="1"/>
        <end position="32"/>
    </location>
</feature>
<dbReference type="GO" id="GO:0003677">
    <property type="term" value="F:DNA binding"/>
    <property type="evidence" value="ECO:0007669"/>
    <property type="project" value="UniProtKB-KW"/>
</dbReference>
<dbReference type="AlphaFoldDB" id="A0A369WE26"/>
<evidence type="ECO:0000313" key="5">
    <source>
        <dbReference type="Proteomes" id="UP000253769"/>
    </source>
</evidence>
<feature type="domain" description="HTH cro/C1-type" evidence="3">
    <location>
        <begin position="43"/>
        <end position="97"/>
    </location>
</feature>
<name>A0A369WE26_9GAMM</name>
<dbReference type="PANTHER" id="PTHR46797:SF20">
    <property type="entry name" value="BLR4304 PROTEIN"/>
    <property type="match status" value="1"/>
</dbReference>
<dbReference type="SUPFAM" id="SSF51182">
    <property type="entry name" value="RmlC-like cupins"/>
    <property type="match status" value="1"/>
</dbReference>
<evidence type="ECO:0000313" key="4">
    <source>
        <dbReference type="EMBL" id="RDE19581.1"/>
    </source>
</evidence>
<keyword evidence="5" id="KW-1185">Reference proteome</keyword>
<accession>A0A369WE26</accession>
<dbReference type="PROSITE" id="PS50943">
    <property type="entry name" value="HTH_CROC1"/>
    <property type="match status" value="1"/>
</dbReference>
<evidence type="ECO:0000256" key="1">
    <source>
        <dbReference type="ARBA" id="ARBA00023125"/>
    </source>
</evidence>
<sequence length="218" mass="24563">MSDQEAPYSVLDKERQKEMEGSLDDNGSAADSRVTELQLGKRVKEIRLSHNLTLEEASRRTGLARSTLSKIENEQISPTFQAVQKLANGLNIDIPQLFATAKESRCAGRRDITRAGQGRVHPTPTYEHEMLASQLTNKQMLPYRSIVRSRSFDDYPSWVRHDGEEFLLVLSGKVRFYTEFYEPVDLEAGDSSYYDGGMGHALVSISEEDAEVLWVTST</sequence>
<dbReference type="CDD" id="cd00093">
    <property type="entry name" value="HTH_XRE"/>
    <property type="match status" value="1"/>
</dbReference>
<evidence type="ECO:0000256" key="2">
    <source>
        <dbReference type="SAM" id="MobiDB-lite"/>
    </source>
</evidence>
<dbReference type="PANTHER" id="PTHR46797">
    <property type="entry name" value="HTH-TYPE TRANSCRIPTIONAL REGULATOR"/>
    <property type="match status" value="1"/>
</dbReference>
<dbReference type="EMBL" id="QQOH01000003">
    <property type="protein sequence ID" value="RDE19581.1"/>
    <property type="molecule type" value="Genomic_DNA"/>
</dbReference>
<dbReference type="InterPro" id="IPR013096">
    <property type="entry name" value="Cupin_2"/>
</dbReference>
<dbReference type="Proteomes" id="UP000253769">
    <property type="component" value="Unassembled WGS sequence"/>
</dbReference>
<dbReference type="Pfam" id="PF07883">
    <property type="entry name" value="Cupin_2"/>
    <property type="match status" value="1"/>
</dbReference>
<dbReference type="SMART" id="SM00530">
    <property type="entry name" value="HTH_XRE"/>
    <property type="match status" value="1"/>
</dbReference>
<protein>
    <submittedName>
        <fullName evidence="4">XRE family transcriptional regulator</fullName>
    </submittedName>
</protein>
<dbReference type="CDD" id="cd02209">
    <property type="entry name" value="cupin_XRE_C"/>
    <property type="match status" value="1"/>
</dbReference>